<feature type="region of interest" description="Disordered" evidence="1">
    <location>
        <begin position="325"/>
        <end position="344"/>
    </location>
</feature>
<evidence type="ECO:0000259" key="2">
    <source>
        <dbReference type="Pfam" id="PF21021"/>
    </source>
</evidence>
<evidence type="ECO:0000313" key="4">
    <source>
        <dbReference type="WBParaSite" id="TREG1_125140.1"/>
    </source>
</evidence>
<dbReference type="Pfam" id="PF21021">
    <property type="entry name" value="FAF1"/>
    <property type="match status" value="1"/>
</dbReference>
<reference evidence="3" key="1">
    <citation type="submission" date="2022-06" db="EMBL/GenBank/DDBJ databases">
        <authorList>
            <person name="Berger JAMES D."/>
            <person name="Berger JAMES D."/>
        </authorList>
    </citation>
    <scope>NUCLEOTIDE SEQUENCE [LARGE SCALE GENOMIC DNA]</scope>
</reference>
<evidence type="ECO:0000256" key="1">
    <source>
        <dbReference type="SAM" id="MobiDB-lite"/>
    </source>
</evidence>
<dbReference type="AlphaFoldDB" id="A0AA85IWG9"/>
<feature type="region of interest" description="Disordered" evidence="1">
    <location>
        <begin position="353"/>
        <end position="432"/>
    </location>
</feature>
<accession>A0AA85IWG9</accession>
<sequence>MTTNQLNVDCDNKTEECGKIGQDRPVPNSPVYDTNIQQKCFTKDENIDHTLLDRYLAKIHSNMDSRYPPPGIQFLDSRKPNSLFPSKVTFPTRNTDKNNEIIAGSTNVNFDLSKIYQKHDWNIPLTPSLQITLTQNFCAYFYYRYCNSMGDIMTENVKRQERPLSSSSSAAQEVEKTYQRGRRRGGQKSPEHSQRNIPSPTMHSSCSSSSSSSSPSSSVSSAAETSSSSSSSLSSLSSPSHLSQSVHQQSVRHRKYKHSKKGRRRFQRSNLCPFFFVGSLSNAIKLSERPNGRPWPVVLLYLHHEESPYTQEFVTKILCSTNDDTLKQQSREQEEQEEKETVQERSFDYHHSYKHRHHHHDHHQQQQQRHQHQGKKDKQNLHRREHFHISNDDENAENVTEEKMSTGLNDALSDKLNDFNNDVILPQPSNSS</sequence>
<feature type="region of interest" description="Disordered" evidence="1">
    <location>
        <begin position="159"/>
        <end position="265"/>
    </location>
</feature>
<protein>
    <recommendedName>
        <fullName evidence="2">Fas-associated factor 1/2-like UAS domain-containing protein</fullName>
    </recommendedName>
</protein>
<organism evidence="3 4">
    <name type="scientific">Trichobilharzia regenti</name>
    <name type="common">Nasal bird schistosome</name>
    <dbReference type="NCBI Taxonomy" id="157069"/>
    <lineage>
        <taxon>Eukaryota</taxon>
        <taxon>Metazoa</taxon>
        <taxon>Spiralia</taxon>
        <taxon>Lophotrochozoa</taxon>
        <taxon>Platyhelminthes</taxon>
        <taxon>Trematoda</taxon>
        <taxon>Digenea</taxon>
        <taxon>Strigeidida</taxon>
        <taxon>Schistosomatoidea</taxon>
        <taxon>Schistosomatidae</taxon>
        <taxon>Trichobilharzia</taxon>
    </lineage>
</organism>
<proteinExistence type="predicted"/>
<keyword evidence="3" id="KW-1185">Reference proteome</keyword>
<feature type="compositionally biased region" description="Basic residues" evidence="1">
    <location>
        <begin position="250"/>
        <end position="265"/>
    </location>
</feature>
<evidence type="ECO:0000313" key="3">
    <source>
        <dbReference type="Proteomes" id="UP000050795"/>
    </source>
</evidence>
<feature type="compositionally biased region" description="Low complexity" evidence="1">
    <location>
        <begin position="199"/>
        <end position="249"/>
    </location>
</feature>
<dbReference type="WBParaSite" id="TREG1_125140.1">
    <property type="protein sequence ID" value="TREG1_125140.1"/>
    <property type="gene ID" value="TREG1_125140"/>
</dbReference>
<dbReference type="Proteomes" id="UP000050795">
    <property type="component" value="Unassembled WGS sequence"/>
</dbReference>
<dbReference type="Gene3D" id="3.40.30.10">
    <property type="entry name" value="Glutaredoxin"/>
    <property type="match status" value="1"/>
</dbReference>
<dbReference type="InterPro" id="IPR049483">
    <property type="entry name" value="FAF1_2-like_UAS"/>
</dbReference>
<feature type="compositionally biased region" description="Basic residues" evidence="1">
    <location>
        <begin position="353"/>
        <end position="362"/>
    </location>
</feature>
<name>A0AA85IWG9_TRIRE</name>
<feature type="compositionally biased region" description="Basic and acidic residues" evidence="1">
    <location>
        <begin position="374"/>
        <end position="391"/>
    </location>
</feature>
<feature type="domain" description="Fas-associated factor 1/2-like UAS" evidence="2">
    <location>
        <begin position="265"/>
        <end position="321"/>
    </location>
</feature>
<reference evidence="4" key="2">
    <citation type="submission" date="2023-11" db="UniProtKB">
        <authorList>
            <consortium name="WormBaseParasite"/>
        </authorList>
    </citation>
    <scope>IDENTIFICATION</scope>
</reference>